<keyword evidence="16" id="KW-1185">Reference proteome</keyword>
<dbReference type="OrthoDB" id="9801978at2"/>
<dbReference type="InterPro" id="IPR004101">
    <property type="entry name" value="Mur_ligase_C"/>
</dbReference>
<dbReference type="Proteomes" id="UP000231962">
    <property type="component" value="Unassembled WGS sequence"/>
</dbReference>
<name>A0A2M9ZKJ1_9LEPT</name>
<dbReference type="SUPFAM" id="SSF53244">
    <property type="entry name" value="MurD-like peptide ligases, peptide-binding domain"/>
    <property type="match status" value="1"/>
</dbReference>
<dbReference type="InterPro" id="IPR051046">
    <property type="entry name" value="MurCDEF_CellWall_CoF430Synth"/>
</dbReference>
<evidence type="ECO:0000256" key="9">
    <source>
        <dbReference type="ARBA" id="ARBA00023316"/>
    </source>
</evidence>
<keyword evidence="7 10" id="KW-0573">Peptidoglycan synthesis</keyword>
<dbReference type="SUPFAM" id="SSF53623">
    <property type="entry name" value="MurD-like peptide ligases, catalytic domain"/>
    <property type="match status" value="1"/>
</dbReference>
<sequence length="476" mass="52767">MLANFQYDPETIRKVLGSSSESTFQKEEPIRFISTSSAETTPGTLFVPLHGNRDGHDFILDALSKGASYFLVESNHKILDQLDTLSLRKAIIVSDTLVALGKLAEYHRSRFKPTLIAVTGSSGKTTTKEILSSCLSSLGNTLVVTEKNYNNEIGLPFTLFRIDSETRFVICEMGMNHKGEIARLTRIAKPDIAIITNIGSAHIEFFRNPKDIAKAKAEILEGIRKSGTLYYPKSGIFKKVLFKKARKSSIEIKFIEPTSYFQISQKRNDGFELNYQGLEISWNLPGFKILENLSLCIAALEDLGVPTEWIRNGILEFKASEKRLVLQEGNYKILNDTYNANRESMISSLEACSQLSGQDGFYAVLGDIKEVGAFSKKLHSDVGKYAASIRNCKGLFTFGQEAEHIAHAFQKKSIDSKICMSFTGDDSGLSPLLASVRKLVPQGSYILAKASRGMKLERFVESISSISESESEEQAG</sequence>
<dbReference type="EMBL" id="NPDY01000010">
    <property type="protein sequence ID" value="PJZ69349.1"/>
    <property type="molecule type" value="Genomic_DNA"/>
</dbReference>
<dbReference type="AlphaFoldDB" id="A0A2M9ZKJ1"/>
<comment type="similarity">
    <text evidence="10">Belongs to the MurCDEF family. MurF subfamily.</text>
</comment>
<dbReference type="PANTHER" id="PTHR43024:SF1">
    <property type="entry name" value="UDP-N-ACETYLMURAMOYL-TRIPEPTIDE--D-ALANYL-D-ALANINE LIGASE"/>
    <property type="match status" value="1"/>
</dbReference>
<keyword evidence="3 10" id="KW-0132">Cell division</keyword>
<keyword evidence="8 10" id="KW-0131">Cell cycle</keyword>
<dbReference type="RefSeq" id="WP_100714163.1">
    <property type="nucleotide sequence ID" value="NZ_NPDY01000010.1"/>
</dbReference>
<evidence type="ECO:0000256" key="5">
    <source>
        <dbReference type="ARBA" id="ARBA00022840"/>
    </source>
</evidence>
<dbReference type="InterPro" id="IPR005863">
    <property type="entry name" value="UDP-N-AcMur_synth"/>
</dbReference>
<dbReference type="InterPro" id="IPR035911">
    <property type="entry name" value="MurE/MurF_N"/>
</dbReference>
<keyword evidence="1 10" id="KW-0963">Cytoplasm</keyword>
<accession>A0A2M9ZKJ1</accession>
<keyword evidence="5 10" id="KW-0067">ATP-binding</keyword>
<dbReference type="InterPro" id="IPR013221">
    <property type="entry name" value="Mur_ligase_cen"/>
</dbReference>
<dbReference type="Pfam" id="PF02875">
    <property type="entry name" value="Mur_ligase_C"/>
    <property type="match status" value="1"/>
</dbReference>
<dbReference type="HAMAP" id="MF_02019">
    <property type="entry name" value="MurF"/>
    <property type="match status" value="1"/>
</dbReference>
<dbReference type="Pfam" id="PF08245">
    <property type="entry name" value="Mur_ligase_M"/>
    <property type="match status" value="1"/>
</dbReference>
<comment type="pathway">
    <text evidence="10 11">Cell wall biogenesis; peptidoglycan biosynthesis.</text>
</comment>
<evidence type="ECO:0000313" key="14">
    <source>
        <dbReference type="EMBL" id="PJZ69349.1"/>
    </source>
</evidence>
<dbReference type="GO" id="GO:0005737">
    <property type="term" value="C:cytoplasm"/>
    <property type="evidence" value="ECO:0007669"/>
    <property type="project" value="UniProtKB-SubCell"/>
</dbReference>
<dbReference type="InterPro" id="IPR036565">
    <property type="entry name" value="Mur-like_cat_sf"/>
</dbReference>
<evidence type="ECO:0000256" key="7">
    <source>
        <dbReference type="ARBA" id="ARBA00022984"/>
    </source>
</evidence>
<dbReference type="Gene3D" id="3.40.1190.10">
    <property type="entry name" value="Mur-like, catalytic domain"/>
    <property type="match status" value="1"/>
</dbReference>
<feature type="domain" description="Mur ligase C-terminal" evidence="12">
    <location>
        <begin position="328"/>
        <end position="412"/>
    </location>
</feature>
<evidence type="ECO:0000256" key="3">
    <source>
        <dbReference type="ARBA" id="ARBA00022618"/>
    </source>
</evidence>
<evidence type="ECO:0000256" key="1">
    <source>
        <dbReference type="ARBA" id="ARBA00022490"/>
    </source>
</evidence>
<comment type="subcellular location">
    <subcellularLocation>
        <location evidence="10 11">Cytoplasm</location>
    </subcellularLocation>
</comment>
<keyword evidence="6 10" id="KW-0133">Cell shape</keyword>
<evidence type="ECO:0000259" key="12">
    <source>
        <dbReference type="Pfam" id="PF02875"/>
    </source>
</evidence>
<proteinExistence type="inferred from homology"/>
<comment type="function">
    <text evidence="10 11">Involved in cell wall formation. Catalyzes the final step in the synthesis of UDP-N-acetylmuramoyl-pentapeptide, the precursor of murein.</text>
</comment>
<dbReference type="GO" id="GO:0005524">
    <property type="term" value="F:ATP binding"/>
    <property type="evidence" value="ECO:0007669"/>
    <property type="project" value="UniProtKB-UniRule"/>
</dbReference>
<dbReference type="UniPathway" id="UPA00219"/>
<evidence type="ECO:0000256" key="10">
    <source>
        <dbReference type="HAMAP-Rule" id="MF_02019"/>
    </source>
</evidence>
<dbReference type="NCBIfam" id="TIGR01143">
    <property type="entry name" value="murF"/>
    <property type="match status" value="1"/>
</dbReference>
<keyword evidence="4 10" id="KW-0547">Nucleotide-binding</keyword>
<organism evidence="15 17">
    <name type="scientific">Leptospira perolatii</name>
    <dbReference type="NCBI Taxonomy" id="2023191"/>
    <lineage>
        <taxon>Bacteria</taxon>
        <taxon>Pseudomonadati</taxon>
        <taxon>Spirochaetota</taxon>
        <taxon>Spirochaetia</taxon>
        <taxon>Leptospirales</taxon>
        <taxon>Leptospiraceae</taxon>
        <taxon>Leptospira</taxon>
    </lineage>
</organism>
<protein>
    <recommendedName>
        <fullName evidence="10 11">UDP-N-acetylmuramoyl-tripeptide--D-alanyl-D-alanine ligase</fullName>
        <ecNumber evidence="10 11">6.3.2.10</ecNumber>
    </recommendedName>
    <alternativeName>
        <fullName evidence="10">D-alanyl-D-alanine-adding enzyme</fullName>
    </alternativeName>
</protein>
<comment type="caution">
    <text evidence="15">The sequence shown here is derived from an EMBL/GenBank/DDBJ whole genome shotgun (WGS) entry which is preliminary data.</text>
</comment>
<dbReference type="GO" id="GO:0008360">
    <property type="term" value="P:regulation of cell shape"/>
    <property type="evidence" value="ECO:0007669"/>
    <property type="project" value="UniProtKB-KW"/>
</dbReference>
<evidence type="ECO:0000256" key="6">
    <source>
        <dbReference type="ARBA" id="ARBA00022960"/>
    </source>
</evidence>
<dbReference type="EC" id="6.3.2.10" evidence="10 11"/>
<keyword evidence="2 10" id="KW-0436">Ligase</keyword>
<reference evidence="16 17" key="1">
    <citation type="submission" date="2017-07" db="EMBL/GenBank/DDBJ databases">
        <title>Leptospira spp. isolated from tropical soils.</title>
        <authorList>
            <person name="Thibeaux R."/>
            <person name="Iraola G."/>
            <person name="Ferres I."/>
            <person name="Bierque E."/>
            <person name="Girault D."/>
            <person name="Soupe-Gilbert M.-E."/>
            <person name="Picardeau M."/>
            <person name="Goarant C."/>
        </authorList>
    </citation>
    <scope>NUCLEOTIDE SEQUENCE [LARGE SCALE GENOMIC DNA]</scope>
    <source>
        <strain evidence="15 17">FH1-B-B1</strain>
        <strain evidence="14 16">FH1-B-C1</strain>
    </source>
</reference>
<evidence type="ECO:0000256" key="4">
    <source>
        <dbReference type="ARBA" id="ARBA00022741"/>
    </source>
</evidence>
<keyword evidence="9 10" id="KW-0961">Cell wall biogenesis/degradation</keyword>
<dbReference type="GO" id="GO:0051301">
    <property type="term" value="P:cell division"/>
    <property type="evidence" value="ECO:0007669"/>
    <property type="project" value="UniProtKB-KW"/>
</dbReference>
<dbReference type="PANTHER" id="PTHR43024">
    <property type="entry name" value="UDP-N-ACETYLMURAMOYL-TRIPEPTIDE--D-ALANYL-D-ALANINE LIGASE"/>
    <property type="match status" value="1"/>
</dbReference>
<feature type="domain" description="Mur ligase central" evidence="13">
    <location>
        <begin position="118"/>
        <end position="299"/>
    </location>
</feature>
<dbReference type="GO" id="GO:0047480">
    <property type="term" value="F:UDP-N-acetylmuramoyl-tripeptide-D-alanyl-D-alanine ligase activity"/>
    <property type="evidence" value="ECO:0007669"/>
    <property type="project" value="UniProtKB-UniRule"/>
</dbReference>
<evidence type="ECO:0000259" key="13">
    <source>
        <dbReference type="Pfam" id="PF08245"/>
    </source>
</evidence>
<dbReference type="EMBL" id="NPDZ01000009">
    <property type="protein sequence ID" value="PJZ72484.1"/>
    <property type="molecule type" value="Genomic_DNA"/>
</dbReference>
<evidence type="ECO:0000313" key="17">
    <source>
        <dbReference type="Proteomes" id="UP000231990"/>
    </source>
</evidence>
<dbReference type="Proteomes" id="UP000231990">
    <property type="component" value="Unassembled WGS sequence"/>
</dbReference>
<dbReference type="SUPFAM" id="SSF63418">
    <property type="entry name" value="MurE/MurF N-terminal domain"/>
    <property type="match status" value="1"/>
</dbReference>
<dbReference type="Gene3D" id="3.40.1390.10">
    <property type="entry name" value="MurE/MurF, N-terminal domain"/>
    <property type="match status" value="1"/>
</dbReference>
<dbReference type="GO" id="GO:0009252">
    <property type="term" value="P:peptidoglycan biosynthetic process"/>
    <property type="evidence" value="ECO:0007669"/>
    <property type="project" value="UniProtKB-UniRule"/>
</dbReference>
<evidence type="ECO:0000256" key="2">
    <source>
        <dbReference type="ARBA" id="ARBA00022598"/>
    </source>
</evidence>
<evidence type="ECO:0000256" key="11">
    <source>
        <dbReference type="RuleBase" id="RU004136"/>
    </source>
</evidence>
<dbReference type="InterPro" id="IPR036615">
    <property type="entry name" value="Mur_ligase_C_dom_sf"/>
</dbReference>
<dbReference type="GO" id="GO:0071555">
    <property type="term" value="P:cell wall organization"/>
    <property type="evidence" value="ECO:0007669"/>
    <property type="project" value="UniProtKB-KW"/>
</dbReference>
<evidence type="ECO:0000256" key="8">
    <source>
        <dbReference type="ARBA" id="ARBA00023306"/>
    </source>
</evidence>
<evidence type="ECO:0000313" key="16">
    <source>
        <dbReference type="Proteomes" id="UP000231962"/>
    </source>
</evidence>
<gene>
    <name evidence="10" type="primary">murF</name>
    <name evidence="14" type="ORF">CH360_11370</name>
    <name evidence="15" type="ORF">CH373_13805</name>
</gene>
<feature type="binding site" evidence="10">
    <location>
        <begin position="120"/>
        <end position="126"/>
    </location>
    <ligand>
        <name>ATP</name>
        <dbReference type="ChEBI" id="CHEBI:30616"/>
    </ligand>
</feature>
<dbReference type="Gene3D" id="3.90.190.20">
    <property type="entry name" value="Mur ligase, C-terminal domain"/>
    <property type="match status" value="1"/>
</dbReference>
<evidence type="ECO:0000313" key="15">
    <source>
        <dbReference type="EMBL" id="PJZ72484.1"/>
    </source>
</evidence>
<comment type="catalytic activity">
    <reaction evidence="10 11">
        <text>D-alanyl-D-alanine + UDP-N-acetyl-alpha-D-muramoyl-L-alanyl-gamma-D-glutamyl-meso-2,6-diaminopimelate + ATP = UDP-N-acetyl-alpha-D-muramoyl-L-alanyl-gamma-D-glutamyl-meso-2,6-diaminopimeloyl-D-alanyl-D-alanine + ADP + phosphate + H(+)</text>
        <dbReference type="Rhea" id="RHEA:28374"/>
        <dbReference type="ChEBI" id="CHEBI:15378"/>
        <dbReference type="ChEBI" id="CHEBI:30616"/>
        <dbReference type="ChEBI" id="CHEBI:43474"/>
        <dbReference type="ChEBI" id="CHEBI:57822"/>
        <dbReference type="ChEBI" id="CHEBI:61386"/>
        <dbReference type="ChEBI" id="CHEBI:83905"/>
        <dbReference type="ChEBI" id="CHEBI:456216"/>
        <dbReference type="EC" id="6.3.2.10"/>
    </reaction>
</comment>